<dbReference type="SUPFAM" id="SSF52091">
    <property type="entry name" value="SpoIIaa-like"/>
    <property type="match status" value="1"/>
</dbReference>
<name>A0A7H8MY89_STRMI</name>
<protein>
    <submittedName>
        <fullName evidence="2">STAS domain-containing protein</fullName>
    </submittedName>
</protein>
<proteinExistence type="predicted"/>
<dbReference type="Proteomes" id="UP000509345">
    <property type="component" value="Chromosome"/>
</dbReference>
<dbReference type="PROSITE" id="PS50801">
    <property type="entry name" value="STAS"/>
    <property type="match status" value="1"/>
</dbReference>
<organism evidence="2 3">
    <name type="scientific">Streptomyces microflavus</name>
    <name type="common">Streptomyces lipmanii</name>
    <dbReference type="NCBI Taxonomy" id="1919"/>
    <lineage>
        <taxon>Bacteria</taxon>
        <taxon>Bacillati</taxon>
        <taxon>Actinomycetota</taxon>
        <taxon>Actinomycetes</taxon>
        <taxon>Kitasatosporales</taxon>
        <taxon>Streptomycetaceae</taxon>
        <taxon>Streptomyces</taxon>
    </lineage>
</organism>
<dbReference type="RefSeq" id="WP_176145304.1">
    <property type="nucleotide sequence ID" value="NZ_CP054926.1"/>
</dbReference>
<dbReference type="EMBL" id="CP054926">
    <property type="protein sequence ID" value="QKW47157.1"/>
    <property type="molecule type" value="Genomic_DNA"/>
</dbReference>
<dbReference type="InterPro" id="IPR036513">
    <property type="entry name" value="STAS_dom_sf"/>
</dbReference>
<dbReference type="InterPro" id="IPR002645">
    <property type="entry name" value="STAS_dom"/>
</dbReference>
<dbReference type="Pfam" id="PF01740">
    <property type="entry name" value="STAS"/>
    <property type="match status" value="1"/>
</dbReference>
<evidence type="ECO:0000313" key="3">
    <source>
        <dbReference type="Proteomes" id="UP000509345"/>
    </source>
</evidence>
<evidence type="ECO:0000313" key="2">
    <source>
        <dbReference type="EMBL" id="QKW47157.1"/>
    </source>
</evidence>
<dbReference type="GeneID" id="87636306"/>
<accession>A0A7H8MY89</accession>
<feature type="domain" description="STAS" evidence="1">
    <location>
        <begin position="17"/>
        <end position="107"/>
    </location>
</feature>
<evidence type="ECO:0000259" key="1">
    <source>
        <dbReference type="PROSITE" id="PS50801"/>
    </source>
</evidence>
<sequence>MTSPASPRHPGAGSLPVIAPQGEFDYGTVPWLQEQIDTALNGHGGLILDAGGITFIDSTVLTLILSTHQRTHLRIANLPPRLTHLFGVYGIDHVLNLYPTLDAARTA</sequence>
<dbReference type="Gene3D" id="3.30.750.24">
    <property type="entry name" value="STAS domain"/>
    <property type="match status" value="1"/>
</dbReference>
<dbReference type="AlphaFoldDB" id="A0A7H8MY89"/>
<dbReference type="CDD" id="cd07043">
    <property type="entry name" value="STAS_anti-anti-sigma_factors"/>
    <property type="match status" value="1"/>
</dbReference>
<reference evidence="2 3" key="1">
    <citation type="submission" date="2020-06" db="EMBL/GenBank/DDBJ databases">
        <title>Genome mining for natural products.</title>
        <authorList>
            <person name="Zhang B."/>
            <person name="Shi J."/>
            <person name="Ge H."/>
        </authorList>
    </citation>
    <scope>NUCLEOTIDE SEQUENCE [LARGE SCALE GENOMIC DNA]</scope>
    <source>
        <strain evidence="2 3">NA06532</strain>
    </source>
</reference>
<gene>
    <name evidence="2" type="ORF">HUT09_34030</name>
</gene>